<dbReference type="InterPro" id="IPR029063">
    <property type="entry name" value="SAM-dependent_MTases_sf"/>
</dbReference>
<dbReference type="Pfam" id="PF08241">
    <property type="entry name" value="Methyltransf_11"/>
    <property type="match status" value="1"/>
</dbReference>
<keyword evidence="3" id="KW-0489">Methyltransferase</keyword>
<evidence type="ECO:0000313" key="3">
    <source>
        <dbReference type="EMBL" id="MBC2906873.1"/>
    </source>
</evidence>
<protein>
    <submittedName>
        <fullName evidence="3">Methyltransferase domain-containing protein</fullName>
    </submittedName>
</protein>
<organism evidence="3 4">
    <name type="scientific">Streptomyces cupreus</name>
    <dbReference type="NCBI Taxonomy" id="2759956"/>
    <lineage>
        <taxon>Bacteria</taxon>
        <taxon>Bacillati</taxon>
        <taxon>Actinomycetota</taxon>
        <taxon>Actinomycetes</taxon>
        <taxon>Kitasatosporales</taxon>
        <taxon>Streptomycetaceae</taxon>
        <taxon>Streptomyces</taxon>
    </lineage>
</organism>
<dbReference type="SUPFAM" id="SSF158997">
    <property type="entry name" value="Trm112p-like"/>
    <property type="match status" value="1"/>
</dbReference>
<keyword evidence="1 3" id="KW-0808">Transferase</keyword>
<evidence type="ECO:0000259" key="2">
    <source>
        <dbReference type="Pfam" id="PF08241"/>
    </source>
</evidence>
<dbReference type="RefSeq" id="WP_186286842.1">
    <property type="nucleotide sequence ID" value="NZ_JACMSF010000061.1"/>
</dbReference>
<accession>A0A7X1J9X5</accession>
<dbReference type="GO" id="GO:0032259">
    <property type="term" value="P:methylation"/>
    <property type="evidence" value="ECO:0007669"/>
    <property type="project" value="UniProtKB-KW"/>
</dbReference>
<name>A0A7X1J9X5_9ACTN</name>
<dbReference type="InterPro" id="IPR005651">
    <property type="entry name" value="Trm112-like"/>
</dbReference>
<dbReference type="Pfam" id="PF03966">
    <property type="entry name" value="Trm112p"/>
    <property type="match status" value="1"/>
</dbReference>
<sequence length="328" mass="37619">MHKRLTDDLTEKNRDGYWFETLRCPGCRARLHGDTALTCKGCRRTYPVHDGIPRFVPEDNYGKSFGYQWNLHRLTQLDSHVGLPVSKDRLLRESGWTADELRGREILECGSGAGRFTEVLCQTGAAVTSFDLSNAVDANAVSNGRFANLRLFQASIYDMPLADESFDYLVCLGVIQHTPDVERAFKTIFRYLRPGGKFCIDVYAAIVAYPHLRQLLRPVTKRIPPSKLYSVVQSITPRLLPVSMRLSAVPWVGDYLARLVPVANHRHLGLTDAEILRTWSILDTFDWLSPQFERPQPRRRLERWCRDLHLSEFTVERIRGLYVVRGTK</sequence>
<comment type="caution">
    <text evidence="3">The sequence shown here is derived from an EMBL/GenBank/DDBJ whole genome shotgun (WGS) entry which is preliminary data.</text>
</comment>
<dbReference type="SUPFAM" id="SSF53335">
    <property type="entry name" value="S-adenosyl-L-methionine-dependent methyltransferases"/>
    <property type="match status" value="1"/>
</dbReference>
<dbReference type="Gene3D" id="2.20.25.10">
    <property type="match status" value="1"/>
</dbReference>
<dbReference type="EMBL" id="JACMSF010000061">
    <property type="protein sequence ID" value="MBC2906873.1"/>
    <property type="molecule type" value="Genomic_DNA"/>
</dbReference>
<keyword evidence="4" id="KW-1185">Reference proteome</keyword>
<feature type="domain" description="Methyltransferase type 11" evidence="2">
    <location>
        <begin position="107"/>
        <end position="200"/>
    </location>
</feature>
<dbReference type="PANTHER" id="PTHR44068">
    <property type="entry name" value="ZGC:194242"/>
    <property type="match status" value="1"/>
</dbReference>
<dbReference type="AlphaFoldDB" id="A0A7X1J9X5"/>
<dbReference type="PANTHER" id="PTHR44068:SF11">
    <property type="entry name" value="GERANYL DIPHOSPHATE 2-C-METHYLTRANSFERASE"/>
    <property type="match status" value="1"/>
</dbReference>
<dbReference type="GO" id="GO:0008757">
    <property type="term" value="F:S-adenosylmethionine-dependent methyltransferase activity"/>
    <property type="evidence" value="ECO:0007669"/>
    <property type="project" value="InterPro"/>
</dbReference>
<reference evidence="3 4" key="1">
    <citation type="submission" date="2020-08" db="EMBL/GenBank/DDBJ databases">
        <title>Streptomyces sp. PSKA01 genome sequencing and assembly.</title>
        <authorList>
            <person name="Mandal S."/>
            <person name="Maiti P.K."/>
            <person name="Das P."/>
        </authorList>
    </citation>
    <scope>NUCLEOTIDE SEQUENCE [LARGE SCALE GENOMIC DNA]</scope>
    <source>
        <strain evidence="3 4">PSKA01</strain>
    </source>
</reference>
<dbReference type="InterPro" id="IPR013216">
    <property type="entry name" value="Methyltransf_11"/>
</dbReference>
<dbReference type="Proteomes" id="UP000584670">
    <property type="component" value="Unassembled WGS sequence"/>
</dbReference>
<evidence type="ECO:0000256" key="1">
    <source>
        <dbReference type="ARBA" id="ARBA00022679"/>
    </source>
</evidence>
<dbReference type="CDD" id="cd02440">
    <property type="entry name" value="AdoMet_MTases"/>
    <property type="match status" value="1"/>
</dbReference>
<evidence type="ECO:0000313" key="4">
    <source>
        <dbReference type="Proteomes" id="UP000584670"/>
    </source>
</evidence>
<proteinExistence type="predicted"/>
<dbReference type="Gene3D" id="3.40.50.150">
    <property type="entry name" value="Vaccinia Virus protein VP39"/>
    <property type="match status" value="1"/>
</dbReference>
<gene>
    <name evidence="3" type="ORF">H4N64_36205</name>
</gene>
<dbReference type="InterPro" id="IPR050447">
    <property type="entry name" value="Erg6_SMT_methyltransf"/>
</dbReference>